<name>A0A1M7K9U3_9FLAO</name>
<keyword evidence="1" id="KW-1133">Transmembrane helix</keyword>
<protein>
    <submittedName>
        <fullName evidence="2">Oligosaccharide repeat unit polymerase</fullName>
    </submittedName>
</protein>
<reference evidence="3" key="1">
    <citation type="submission" date="2016-11" db="EMBL/GenBank/DDBJ databases">
        <authorList>
            <person name="Varghese N."/>
            <person name="Submissions S."/>
        </authorList>
    </citation>
    <scope>NUCLEOTIDE SEQUENCE [LARGE SCALE GENOMIC DNA]</scope>
    <source>
        <strain evidence="3">DSM 1811</strain>
    </source>
</reference>
<evidence type="ECO:0000256" key="1">
    <source>
        <dbReference type="SAM" id="Phobius"/>
    </source>
</evidence>
<keyword evidence="1" id="KW-0472">Membrane</keyword>
<proteinExistence type="predicted"/>
<feature type="transmembrane region" description="Helical" evidence="1">
    <location>
        <begin position="337"/>
        <end position="356"/>
    </location>
</feature>
<accession>A0A1M7K9U3</accession>
<dbReference type="RefSeq" id="WP_072974770.1">
    <property type="nucleotide sequence ID" value="NZ_FRBY01000005.1"/>
</dbReference>
<keyword evidence="1" id="KW-0812">Transmembrane</keyword>
<feature type="transmembrane region" description="Helical" evidence="1">
    <location>
        <begin position="220"/>
        <end position="241"/>
    </location>
</feature>
<evidence type="ECO:0000313" key="2">
    <source>
        <dbReference type="EMBL" id="SHM62008.1"/>
    </source>
</evidence>
<feature type="transmembrane region" description="Helical" evidence="1">
    <location>
        <begin position="51"/>
        <end position="73"/>
    </location>
</feature>
<feature type="transmembrane region" description="Helical" evidence="1">
    <location>
        <begin position="155"/>
        <end position="173"/>
    </location>
</feature>
<dbReference type="EMBL" id="FRBY01000005">
    <property type="protein sequence ID" value="SHM62008.1"/>
    <property type="molecule type" value="Genomic_DNA"/>
</dbReference>
<dbReference type="OrthoDB" id="2207562at2"/>
<organism evidence="2 3">
    <name type="scientific">Flavobacterium saccharophilum</name>
    <dbReference type="NCBI Taxonomy" id="29534"/>
    <lineage>
        <taxon>Bacteria</taxon>
        <taxon>Pseudomonadati</taxon>
        <taxon>Bacteroidota</taxon>
        <taxon>Flavobacteriia</taxon>
        <taxon>Flavobacteriales</taxon>
        <taxon>Flavobacteriaceae</taxon>
        <taxon>Flavobacterium</taxon>
    </lineage>
</organism>
<sequence>MSVFLGLFFILLAVIFYILTKKYSDPMVVVTASWGATLLLYGTVDHGMPSLSFHVCLIIFLWVISLLLGVSLFNYHKIKKNKVLEKNLFFSDFNNIEDNQVLRRNLNVYFWISVICFFPQVYISYKQAISGGENIFLNMRLASAGLIESEYNVGVFGYGKTFTIVALLVNLLIHKVGQSKIKIYLLFFMYFVLSILAVGKSQFLFLIIAMILVWSFTKTISKRTIIIGFAFLLITFSMLQLARSNEEDDQNDVISGMFYSYLFGGLPALDQVVNSEMQSSEFGQNSFQFVYRFTKAFEENKAKTENTYNNDITYDGYLFVPNPTNVYTIIGPFWLDFRYIGVLIFGFIYGVLFGFLYMKAIQMNIYGIITYCLFVSSLVLPFFGEFIFAYLSYFIQVWFLSYFVDKPFFNNIYSLFNLNKNYS</sequence>
<dbReference type="NCBIfam" id="TIGR04370">
    <property type="entry name" value="glyco_rpt_poly"/>
    <property type="match status" value="1"/>
</dbReference>
<keyword evidence="3" id="KW-1185">Reference proteome</keyword>
<feature type="transmembrane region" description="Helical" evidence="1">
    <location>
        <begin position="185"/>
        <end position="214"/>
    </location>
</feature>
<gene>
    <name evidence="2" type="ORF">SAMN05444366_3709</name>
</gene>
<dbReference type="Proteomes" id="UP000184121">
    <property type="component" value="Unassembled WGS sequence"/>
</dbReference>
<evidence type="ECO:0000313" key="3">
    <source>
        <dbReference type="Proteomes" id="UP000184121"/>
    </source>
</evidence>
<dbReference type="STRING" id="29534.SAMN05444366_3709"/>
<feature type="transmembrane region" description="Helical" evidence="1">
    <location>
        <begin position="108"/>
        <end position="125"/>
    </location>
</feature>
<dbReference type="AlphaFoldDB" id="A0A1M7K9U3"/>